<protein>
    <submittedName>
        <fullName evidence="1">Uncharacterized protein</fullName>
    </submittedName>
</protein>
<keyword evidence="2" id="KW-1185">Reference proteome</keyword>
<accession>A0AAN8TEV1</accession>
<evidence type="ECO:0000313" key="1">
    <source>
        <dbReference type="EMBL" id="KAK6785865.1"/>
    </source>
</evidence>
<sequence length="133" mass="15283">MVYELQMPSPTAFSSHVPSTRASTLKLRKGLEQKVWRKINVELIPVVFPIQRPWSNSLFYMTLILMNLRPRSKLNQARRTSVLPLSCICRVSRQGNFLASYPDDRSHLAAHMLHNLLNKKTSKDIASFPALQH</sequence>
<proteinExistence type="predicted"/>
<gene>
    <name evidence="1" type="ORF">RDI58_014390</name>
</gene>
<dbReference type="EMBL" id="JBANQN010000006">
    <property type="protein sequence ID" value="KAK6785865.1"/>
    <property type="molecule type" value="Genomic_DNA"/>
</dbReference>
<name>A0AAN8TEV1_SOLBU</name>
<dbReference type="AlphaFoldDB" id="A0AAN8TEV1"/>
<organism evidence="1 2">
    <name type="scientific">Solanum bulbocastanum</name>
    <name type="common">Wild potato</name>
    <dbReference type="NCBI Taxonomy" id="147425"/>
    <lineage>
        <taxon>Eukaryota</taxon>
        <taxon>Viridiplantae</taxon>
        <taxon>Streptophyta</taxon>
        <taxon>Embryophyta</taxon>
        <taxon>Tracheophyta</taxon>
        <taxon>Spermatophyta</taxon>
        <taxon>Magnoliopsida</taxon>
        <taxon>eudicotyledons</taxon>
        <taxon>Gunneridae</taxon>
        <taxon>Pentapetalae</taxon>
        <taxon>asterids</taxon>
        <taxon>lamiids</taxon>
        <taxon>Solanales</taxon>
        <taxon>Solanaceae</taxon>
        <taxon>Solanoideae</taxon>
        <taxon>Solaneae</taxon>
        <taxon>Solanum</taxon>
    </lineage>
</organism>
<comment type="caution">
    <text evidence="1">The sequence shown here is derived from an EMBL/GenBank/DDBJ whole genome shotgun (WGS) entry which is preliminary data.</text>
</comment>
<dbReference type="Proteomes" id="UP001371456">
    <property type="component" value="Unassembled WGS sequence"/>
</dbReference>
<evidence type="ECO:0000313" key="2">
    <source>
        <dbReference type="Proteomes" id="UP001371456"/>
    </source>
</evidence>
<reference evidence="1 2" key="1">
    <citation type="submission" date="2024-02" db="EMBL/GenBank/DDBJ databases">
        <title>de novo genome assembly of Solanum bulbocastanum strain 11H21.</title>
        <authorList>
            <person name="Hosaka A.J."/>
        </authorList>
    </citation>
    <scope>NUCLEOTIDE SEQUENCE [LARGE SCALE GENOMIC DNA]</scope>
    <source>
        <tissue evidence="1">Young leaves</tissue>
    </source>
</reference>